<feature type="binding site" evidence="5">
    <location>
        <position position="365"/>
    </location>
    <ligand>
        <name>Fe cation</name>
        <dbReference type="ChEBI" id="CHEBI:24875"/>
        <note>catalytic</note>
    </ligand>
</feature>
<evidence type="ECO:0000256" key="4">
    <source>
        <dbReference type="ARBA" id="ARBA00023004"/>
    </source>
</evidence>
<dbReference type="PANTHER" id="PTHR10543:SF24">
    <property type="entry name" value="CAROTENOID ISOMEROOXYGENASE"/>
    <property type="match status" value="1"/>
</dbReference>
<dbReference type="InterPro" id="IPR004294">
    <property type="entry name" value="Carotenoid_Oase"/>
</dbReference>
<feature type="binding site" evidence="5">
    <location>
        <position position="244"/>
    </location>
    <ligand>
        <name>Fe cation</name>
        <dbReference type="ChEBI" id="CHEBI:24875"/>
        <note>catalytic</note>
    </ligand>
</feature>
<dbReference type="GO" id="GO:0016121">
    <property type="term" value="P:carotene catabolic process"/>
    <property type="evidence" value="ECO:0007669"/>
    <property type="project" value="TreeGrafter"/>
</dbReference>
<comment type="cofactor">
    <cofactor evidence="5">
        <name>Fe(2+)</name>
        <dbReference type="ChEBI" id="CHEBI:29033"/>
    </cofactor>
    <text evidence="5">Binds 1 Fe(2+) ion per subunit.</text>
</comment>
<dbReference type="AlphaFoldDB" id="A0A8H3G6S3"/>
<dbReference type="OrthoDB" id="407010at2759"/>
<evidence type="ECO:0000256" key="2">
    <source>
        <dbReference type="ARBA" id="ARBA00022723"/>
    </source>
</evidence>
<keyword evidence="2 5" id="KW-0479">Metal-binding</keyword>
<evidence type="ECO:0000313" key="6">
    <source>
        <dbReference type="EMBL" id="CAF9937201.1"/>
    </source>
</evidence>
<sequence>MAVKDSKLYTNGAPHGVRDGQKAYNNWPNDAGFEVFDEDLEPVELKVSGKIPAYVAGTLYRTGPGGYQTKTAKNTTFEASHWFDGFAQTHRFQLIPSEDGQSIARVVYNSRHTCNGLIEKARKTGDLSWITFGQRVDPCESFFKKVMSSFQVATSRGAREAADVNIGVTVQKNLPGLPDLPGLRSKTSAQASEGKVAKSNINSIWLKTDSANIQQIDPISLEPVGFVEHSKFHSDLHGPLAAAHSRTDPITGDTYNFNLAFGRQATYRVFCISASTGKTTILATIAGGPILAAYLHSFMLTENYIVLCIFDSYLAKGGVKMLWTRNILDALEFHPERTNKWLVIDRRHGKGLVGIYESDPFFAFHPVNAWEQPSESDPGKTDIVTDIPCYKNLDVLKRFYYDNLKGTSPTAQDYVGDNASRARAQLIRWTLPDVTNTPISVTSPPKQADRVFTVPSAETVELPTFNPNYATKPSRYLYGVSDEGHSTFLDGLIKYDTQTRTAKKWRTHAHSPGEAIFLPDPEGRGEEDAGTLLSVVLDGTKGKSYLLVLDAKSFEEVGRAEMESVVSFGFHGAHLQMS</sequence>
<feature type="binding site" evidence="5">
    <location>
        <position position="296"/>
    </location>
    <ligand>
        <name>Fe cation</name>
        <dbReference type="ChEBI" id="CHEBI:24875"/>
        <note>catalytic</note>
    </ligand>
</feature>
<accession>A0A8H3G6S3</accession>
<dbReference type="EMBL" id="CAJPDS010000099">
    <property type="protein sequence ID" value="CAF9937201.1"/>
    <property type="molecule type" value="Genomic_DNA"/>
</dbReference>
<keyword evidence="4 5" id="KW-0408">Iron</keyword>
<comment type="similarity">
    <text evidence="1">Belongs to the carotenoid oxygenase family.</text>
</comment>
<dbReference type="Pfam" id="PF03055">
    <property type="entry name" value="RPE65"/>
    <property type="match status" value="1"/>
</dbReference>
<reference evidence="6" key="1">
    <citation type="submission" date="2021-03" db="EMBL/GenBank/DDBJ databases">
        <authorList>
            <person name="Tagirdzhanova G."/>
        </authorList>
    </citation>
    <scope>NUCLEOTIDE SEQUENCE</scope>
</reference>
<evidence type="ECO:0000256" key="1">
    <source>
        <dbReference type="ARBA" id="ARBA00006787"/>
    </source>
</evidence>
<protein>
    <recommendedName>
        <fullName evidence="8">Carotenoid oxygenase</fullName>
    </recommendedName>
</protein>
<evidence type="ECO:0000256" key="3">
    <source>
        <dbReference type="ARBA" id="ARBA00023002"/>
    </source>
</evidence>
<proteinExistence type="inferred from homology"/>
<evidence type="ECO:0000256" key="5">
    <source>
        <dbReference type="PIRSR" id="PIRSR604294-1"/>
    </source>
</evidence>
<keyword evidence="3" id="KW-0560">Oxidoreductase</keyword>
<evidence type="ECO:0008006" key="8">
    <source>
        <dbReference type="Google" id="ProtNLM"/>
    </source>
</evidence>
<organism evidence="6 7">
    <name type="scientific">Heterodermia speciosa</name>
    <dbReference type="NCBI Taxonomy" id="116794"/>
    <lineage>
        <taxon>Eukaryota</taxon>
        <taxon>Fungi</taxon>
        <taxon>Dikarya</taxon>
        <taxon>Ascomycota</taxon>
        <taxon>Pezizomycotina</taxon>
        <taxon>Lecanoromycetes</taxon>
        <taxon>OSLEUM clade</taxon>
        <taxon>Lecanoromycetidae</taxon>
        <taxon>Caliciales</taxon>
        <taxon>Physciaceae</taxon>
        <taxon>Heterodermia</taxon>
    </lineage>
</organism>
<dbReference type="PANTHER" id="PTHR10543">
    <property type="entry name" value="BETA-CAROTENE DIOXYGENASE"/>
    <property type="match status" value="1"/>
</dbReference>
<dbReference type="GO" id="GO:0046872">
    <property type="term" value="F:metal ion binding"/>
    <property type="evidence" value="ECO:0007669"/>
    <property type="project" value="UniProtKB-KW"/>
</dbReference>
<evidence type="ECO:0000313" key="7">
    <source>
        <dbReference type="Proteomes" id="UP000664521"/>
    </source>
</evidence>
<name>A0A8H3G6S3_9LECA</name>
<keyword evidence="7" id="KW-1185">Reference proteome</keyword>
<dbReference type="Proteomes" id="UP000664521">
    <property type="component" value="Unassembled WGS sequence"/>
</dbReference>
<comment type="caution">
    <text evidence="6">The sequence shown here is derived from an EMBL/GenBank/DDBJ whole genome shotgun (WGS) entry which is preliminary data.</text>
</comment>
<feature type="binding site" evidence="5">
    <location>
        <position position="571"/>
    </location>
    <ligand>
        <name>Fe cation</name>
        <dbReference type="ChEBI" id="CHEBI:24875"/>
        <note>catalytic</note>
    </ligand>
</feature>
<gene>
    <name evidence="6" type="ORF">HETSPECPRED_010585</name>
</gene>
<dbReference type="GO" id="GO:0010436">
    <property type="term" value="F:carotenoid dioxygenase activity"/>
    <property type="evidence" value="ECO:0007669"/>
    <property type="project" value="TreeGrafter"/>
</dbReference>